<protein>
    <submittedName>
        <fullName evidence="1">DUF1223 domain-containing protein</fullName>
    </submittedName>
</protein>
<dbReference type="PANTHER" id="PTHR36057">
    <property type="match status" value="1"/>
</dbReference>
<dbReference type="Proteomes" id="UP000284250">
    <property type="component" value="Unassembled WGS sequence"/>
</dbReference>
<gene>
    <name evidence="1" type="ORF">D0T11_17265</name>
</gene>
<accession>A0A418QPQ6</accession>
<dbReference type="Pfam" id="PF06764">
    <property type="entry name" value="DUF1223"/>
    <property type="match status" value="1"/>
</dbReference>
<reference evidence="1 2" key="1">
    <citation type="submission" date="2019-01" db="EMBL/GenBank/DDBJ databases">
        <title>Hymenobacter humicola sp. nov., isolated from soils in Antarctica.</title>
        <authorList>
            <person name="Sedlacek I."/>
            <person name="Holochova P."/>
            <person name="Kralova S."/>
            <person name="Pantucek R."/>
            <person name="Stankova E."/>
            <person name="Vrbovska V."/>
            <person name="Kristofova L."/>
            <person name="Svec P."/>
            <person name="Busse H.-J."/>
        </authorList>
    </citation>
    <scope>NUCLEOTIDE SEQUENCE [LARGE SCALE GENOMIC DNA]</scope>
    <source>
        <strain evidence="1 2">CCM 8852</strain>
    </source>
</reference>
<dbReference type="EMBL" id="QYCN01000032">
    <property type="protein sequence ID" value="RIY07154.1"/>
    <property type="molecule type" value="Genomic_DNA"/>
</dbReference>
<dbReference type="InterPro" id="IPR010634">
    <property type="entry name" value="DUF1223"/>
</dbReference>
<name>A0A418QPQ6_9BACT</name>
<evidence type="ECO:0000313" key="1">
    <source>
        <dbReference type="EMBL" id="RIY07154.1"/>
    </source>
</evidence>
<dbReference type="OrthoDB" id="9808254at2"/>
<organism evidence="1 2">
    <name type="scientific">Hymenobacter rubripertinctus</name>
    <dbReference type="NCBI Taxonomy" id="2029981"/>
    <lineage>
        <taxon>Bacteria</taxon>
        <taxon>Pseudomonadati</taxon>
        <taxon>Bacteroidota</taxon>
        <taxon>Cytophagia</taxon>
        <taxon>Cytophagales</taxon>
        <taxon>Hymenobacteraceae</taxon>
        <taxon>Hymenobacter</taxon>
    </lineage>
</organism>
<dbReference type="SUPFAM" id="SSF52833">
    <property type="entry name" value="Thioredoxin-like"/>
    <property type="match status" value="1"/>
</dbReference>
<proteinExistence type="predicted"/>
<dbReference type="InterPro" id="IPR036249">
    <property type="entry name" value="Thioredoxin-like_sf"/>
</dbReference>
<evidence type="ECO:0000313" key="2">
    <source>
        <dbReference type="Proteomes" id="UP000284250"/>
    </source>
</evidence>
<comment type="caution">
    <text evidence="1">The sequence shown here is derived from an EMBL/GenBank/DDBJ whole genome shotgun (WGS) entry which is preliminary data.</text>
</comment>
<dbReference type="PANTHER" id="PTHR36057:SF1">
    <property type="entry name" value="LIPOPROTEIN LIPID ATTACHMENT SITE-LIKE PROTEIN, PUTATIVE (DUF1223)-RELATED"/>
    <property type="match status" value="1"/>
</dbReference>
<sequence>MARPGLVSGSTVSAAVAGFFAPRCPQHGRLTFSLSAMHRILLALLPFLTAASAAVPRPGSGPLPGTGGAPTAPVAVVVELFTSEGCSSCPAADAALRELEMAQSVSGVEVIALGQHVDYWNRLGWKDPFSSPAFTQRQRTYAEGFGTGSYTPQAVVNGRYELVGSRRQALAETIAKAAKAPRATVRLTRTAAGELAVHITDLPAGTAPTEVALALTETGLSSQVGRGENAGRLLRHAAVVRELRTLGSVAPDGTFSATVPLPLAPGWKTPNLRAVVLVQEKASRHIVGVAALPLSPPGGAGRN</sequence>
<keyword evidence="2" id="KW-1185">Reference proteome</keyword>
<dbReference type="AlphaFoldDB" id="A0A418QPQ6"/>